<accession>A0ABV6JVG4</accession>
<comment type="caution">
    <text evidence="5">The sequence shown here is derived from an EMBL/GenBank/DDBJ whole genome shotgun (WGS) entry which is preliminary data.</text>
</comment>
<protein>
    <submittedName>
        <fullName evidence="5">PfkB family carbohydrate kinase</fullName>
    </submittedName>
</protein>
<dbReference type="RefSeq" id="WP_377044289.1">
    <property type="nucleotide sequence ID" value="NZ_JBHLUN010000006.1"/>
</dbReference>
<reference evidence="5 6" key="1">
    <citation type="submission" date="2024-09" db="EMBL/GenBank/DDBJ databases">
        <authorList>
            <person name="Sun Q."/>
            <person name="Mori K."/>
        </authorList>
    </citation>
    <scope>NUCLEOTIDE SEQUENCE [LARGE SCALE GENOMIC DNA]</scope>
    <source>
        <strain evidence="5 6">TBRC 5777</strain>
    </source>
</reference>
<dbReference type="SUPFAM" id="SSF53613">
    <property type="entry name" value="Ribokinase-like"/>
    <property type="match status" value="1"/>
</dbReference>
<sequence length="286" mass="29971">MTIRLLGLGDNTVDTYVDAATQYPGGNAVNVAAMARRRGVESSYLGAVGSDEAGALIEAALADEGVDLSRLRRRDGPNARALIGHTDGDRRFLGSRAGVRAQIGLGPEDYGYVAQHALTHTSIYSEIDSALPELRRAAPLLSFDFSERWTEPYLDRTLRFLDIAFLSAPGRSDSECEALLRSCTARGAGLAVVTRGEAGAVGFDGSALHRQGIVPATVVDTLGAGDGFITAFLVSRLRGGDLPAALRAGAEFAAEVCGWHGGFGHGAPWSGEGREITGRAATRADA</sequence>
<dbReference type="Gene3D" id="3.40.1190.20">
    <property type="match status" value="1"/>
</dbReference>
<evidence type="ECO:0000256" key="2">
    <source>
        <dbReference type="ARBA" id="ARBA00022679"/>
    </source>
</evidence>
<keyword evidence="3 5" id="KW-0418">Kinase</keyword>
<dbReference type="Pfam" id="PF00294">
    <property type="entry name" value="PfkB"/>
    <property type="match status" value="2"/>
</dbReference>
<dbReference type="InterPro" id="IPR052700">
    <property type="entry name" value="Carb_kinase_PfkB-like"/>
</dbReference>
<organism evidence="5 6">
    <name type="scientific">Roseomonas elaeocarpi</name>
    <dbReference type="NCBI Taxonomy" id="907779"/>
    <lineage>
        <taxon>Bacteria</taxon>
        <taxon>Pseudomonadati</taxon>
        <taxon>Pseudomonadota</taxon>
        <taxon>Alphaproteobacteria</taxon>
        <taxon>Acetobacterales</taxon>
        <taxon>Roseomonadaceae</taxon>
        <taxon>Roseomonas</taxon>
    </lineage>
</organism>
<evidence type="ECO:0000313" key="6">
    <source>
        <dbReference type="Proteomes" id="UP001589865"/>
    </source>
</evidence>
<dbReference type="GO" id="GO:0016301">
    <property type="term" value="F:kinase activity"/>
    <property type="evidence" value="ECO:0007669"/>
    <property type="project" value="UniProtKB-KW"/>
</dbReference>
<evidence type="ECO:0000259" key="4">
    <source>
        <dbReference type="Pfam" id="PF00294"/>
    </source>
</evidence>
<evidence type="ECO:0000313" key="5">
    <source>
        <dbReference type="EMBL" id="MFC0408538.1"/>
    </source>
</evidence>
<keyword evidence="6" id="KW-1185">Reference proteome</keyword>
<evidence type="ECO:0000256" key="3">
    <source>
        <dbReference type="ARBA" id="ARBA00022777"/>
    </source>
</evidence>
<keyword evidence="2" id="KW-0808">Transferase</keyword>
<dbReference type="PANTHER" id="PTHR43320:SF2">
    <property type="entry name" value="2-DEHYDRO-3-DEOXYGLUCONOKINASE_2-DEHYDRO-3-DEOXYGALACTONOKINASE"/>
    <property type="match status" value="1"/>
</dbReference>
<dbReference type="Proteomes" id="UP001589865">
    <property type="component" value="Unassembled WGS sequence"/>
</dbReference>
<dbReference type="PANTHER" id="PTHR43320">
    <property type="entry name" value="SUGAR KINASE"/>
    <property type="match status" value="1"/>
</dbReference>
<dbReference type="InterPro" id="IPR011611">
    <property type="entry name" value="PfkB_dom"/>
</dbReference>
<dbReference type="InterPro" id="IPR029056">
    <property type="entry name" value="Ribokinase-like"/>
</dbReference>
<name>A0ABV6JVG4_9PROT</name>
<comment type="similarity">
    <text evidence="1">Belongs to the carbohydrate kinase PfkB family.</text>
</comment>
<dbReference type="EMBL" id="JBHLUN010000006">
    <property type="protein sequence ID" value="MFC0408538.1"/>
    <property type="molecule type" value="Genomic_DNA"/>
</dbReference>
<feature type="domain" description="Carbohydrate kinase PfkB" evidence="4">
    <location>
        <begin position="14"/>
        <end position="97"/>
    </location>
</feature>
<proteinExistence type="inferred from homology"/>
<evidence type="ECO:0000256" key="1">
    <source>
        <dbReference type="ARBA" id="ARBA00010688"/>
    </source>
</evidence>
<feature type="domain" description="Carbohydrate kinase PfkB" evidence="4">
    <location>
        <begin position="165"/>
        <end position="261"/>
    </location>
</feature>
<gene>
    <name evidence="5" type="ORF">ACFFGY_09785</name>
</gene>